<dbReference type="AlphaFoldDB" id="A0ME35"/>
<evidence type="ECO:0000313" key="3">
    <source>
        <dbReference type="EMBL" id="ABK28120.1"/>
    </source>
</evidence>
<proteinExistence type="predicted"/>
<keyword evidence="2" id="KW-1133">Transmembrane helix</keyword>
<sequence length="68" mass="7428">MGYVIYISFPAILLLLIVAIAFYLIGRKIGRREGIQSTSQLHYGPPLANFPAPAPPHKAMEKPPEPVG</sequence>
<feature type="region of interest" description="Disordered" evidence="1">
    <location>
        <begin position="46"/>
        <end position="68"/>
    </location>
</feature>
<dbReference type="EMBL" id="DQ652803">
    <property type="protein sequence ID" value="ABK28120.1"/>
    <property type="molecule type" value="Genomic_DNA"/>
</dbReference>
<name>A0ME35_ARATH</name>
<organism evidence="3">
    <name type="scientific">Arabidopsis thaliana</name>
    <name type="common">Mouse-ear cress</name>
    <dbReference type="NCBI Taxonomy" id="3702"/>
    <lineage>
        <taxon>Eukaryota</taxon>
        <taxon>Viridiplantae</taxon>
        <taxon>Streptophyta</taxon>
        <taxon>Embryophyta</taxon>
        <taxon>Tracheophyta</taxon>
        <taxon>Spermatophyta</taxon>
        <taxon>Magnoliopsida</taxon>
        <taxon>eudicotyledons</taxon>
        <taxon>Gunneridae</taxon>
        <taxon>Pentapetalae</taxon>
        <taxon>rosids</taxon>
        <taxon>malvids</taxon>
        <taxon>Brassicales</taxon>
        <taxon>Brassicaceae</taxon>
        <taxon>Camelineae</taxon>
        <taxon>Arabidopsis</taxon>
    </lineage>
</organism>
<feature type="transmembrane region" description="Helical" evidence="2">
    <location>
        <begin position="6"/>
        <end position="25"/>
    </location>
</feature>
<feature type="non-terminal residue" evidence="3">
    <location>
        <position position="68"/>
    </location>
</feature>
<feature type="compositionally biased region" description="Basic and acidic residues" evidence="1">
    <location>
        <begin position="58"/>
        <end position="68"/>
    </location>
</feature>
<keyword evidence="2" id="KW-0472">Membrane</keyword>
<reference evidence="3" key="1">
    <citation type="submission" date="2006-05" db="EMBL/GenBank/DDBJ databases">
        <title>Simultaneous high-throughput recombinational cloning of open reading frames in closed and open configurations.</title>
        <authorList>
            <person name="Underwood B.A."/>
            <person name="Vanderhaeghen R."/>
            <person name="Whitford R."/>
            <person name="Town C.D."/>
            <person name="Hilson P."/>
        </authorList>
    </citation>
    <scope>NUCLEOTIDE SEQUENCE</scope>
</reference>
<keyword evidence="2" id="KW-0812">Transmembrane</keyword>
<evidence type="ECO:0000256" key="1">
    <source>
        <dbReference type="SAM" id="MobiDB-lite"/>
    </source>
</evidence>
<protein>
    <recommendedName>
        <fullName evidence="4">Transmembrane protein</fullName>
    </recommendedName>
</protein>
<accession>A0ME35</accession>
<evidence type="ECO:0000256" key="2">
    <source>
        <dbReference type="SAM" id="Phobius"/>
    </source>
</evidence>
<evidence type="ECO:0008006" key="4">
    <source>
        <dbReference type="Google" id="ProtNLM"/>
    </source>
</evidence>